<dbReference type="Gene3D" id="3.30.565.10">
    <property type="entry name" value="Histidine kinase-like ATPase, C-terminal domain"/>
    <property type="match status" value="1"/>
</dbReference>
<feature type="transmembrane region" description="Helical" evidence="11">
    <location>
        <begin position="186"/>
        <end position="204"/>
    </location>
</feature>
<evidence type="ECO:0000256" key="11">
    <source>
        <dbReference type="SAM" id="Phobius"/>
    </source>
</evidence>
<evidence type="ECO:0000256" key="5">
    <source>
        <dbReference type="ARBA" id="ARBA00022679"/>
    </source>
</evidence>
<dbReference type="Pfam" id="PF08521">
    <property type="entry name" value="2CSK_N"/>
    <property type="match status" value="1"/>
</dbReference>
<dbReference type="SMART" id="SM00387">
    <property type="entry name" value="HATPase_c"/>
    <property type="match status" value="1"/>
</dbReference>
<dbReference type="GO" id="GO:0000155">
    <property type="term" value="F:phosphorelay sensor kinase activity"/>
    <property type="evidence" value="ECO:0007669"/>
    <property type="project" value="InterPro"/>
</dbReference>
<feature type="domain" description="HAMP" evidence="13">
    <location>
        <begin position="201"/>
        <end position="253"/>
    </location>
</feature>
<dbReference type="RefSeq" id="WP_230770463.1">
    <property type="nucleotide sequence ID" value="NZ_JAJNCT010000003.1"/>
</dbReference>
<evidence type="ECO:0000259" key="13">
    <source>
        <dbReference type="PROSITE" id="PS50885"/>
    </source>
</evidence>
<dbReference type="Pfam" id="PF00512">
    <property type="entry name" value="HisKA"/>
    <property type="match status" value="1"/>
</dbReference>
<dbReference type="SMART" id="SM00388">
    <property type="entry name" value="HisKA"/>
    <property type="match status" value="1"/>
</dbReference>
<evidence type="ECO:0000256" key="1">
    <source>
        <dbReference type="ARBA" id="ARBA00000085"/>
    </source>
</evidence>
<evidence type="ECO:0000256" key="9">
    <source>
        <dbReference type="ARBA" id="ARBA00023012"/>
    </source>
</evidence>
<sequence>MSWPKIDLSELAQWGSRSLKAALLVWLVPGLLVGMGGSLLWSTYSLRTQVDEAYDRALAGALRAINYNISTASGGLSVEQPYLLLEFFELTVNGRVYFRVASEDGLVEIGNPALPLPDGELELDMPQFYDAVYLNEPIRVAAWARLAQPAISGHPQSRIVVQVAENLRERALVERRMVAHAILRDVLLVGISVVLLVAGVVRALKPLKRLRQRLDARAWDDLSPIDAVSLPAEVRPLVQSLNHLVERYAHSAAVQRQFLDDASHQLRTPLALLRTQMGYALRERDPAQMRAALHAMQEGLGRAERLTQQMLALARARDAGAAASIRSQFADVDVVALAEQVVKTLWPLARAKQIDLGLDVRAAADHQLCHVKALEWLLREAISNLVDNAIRYTPAGGQVTLQVLGDAASVDLVVIDSGGGMSDHDRAQAGSRFRRGTAGRSQQGAGLGLAIVQTIAQMHGAELTLSNGCDAQGQLGLHCRFRMRRTNADLGITLD</sequence>
<dbReference type="CDD" id="cd00082">
    <property type="entry name" value="HisKA"/>
    <property type="match status" value="1"/>
</dbReference>
<dbReference type="InterPro" id="IPR036890">
    <property type="entry name" value="HATPase_C_sf"/>
</dbReference>
<keyword evidence="8 11" id="KW-1133">Transmembrane helix</keyword>
<dbReference type="InterPro" id="IPR013727">
    <property type="entry name" value="2CSK_N"/>
</dbReference>
<dbReference type="InterPro" id="IPR004358">
    <property type="entry name" value="Sig_transdc_His_kin-like_C"/>
</dbReference>
<evidence type="ECO:0000256" key="10">
    <source>
        <dbReference type="ARBA" id="ARBA00023136"/>
    </source>
</evidence>
<dbReference type="InterPro" id="IPR003661">
    <property type="entry name" value="HisK_dim/P_dom"/>
</dbReference>
<feature type="transmembrane region" description="Helical" evidence="11">
    <location>
        <begin position="21"/>
        <end position="41"/>
    </location>
</feature>
<evidence type="ECO:0000256" key="2">
    <source>
        <dbReference type="ARBA" id="ARBA00004370"/>
    </source>
</evidence>
<evidence type="ECO:0000256" key="8">
    <source>
        <dbReference type="ARBA" id="ARBA00022989"/>
    </source>
</evidence>
<dbReference type="PRINTS" id="PR00344">
    <property type="entry name" value="BCTRLSENSOR"/>
</dbReference>
<keyword evidence="15" id="KW-1185">Reference proteome</keyword>
<keyword evidence="9" id="KW-0902">Two-component regulatory system</keyword>
<gene>
    <name evidence="14" type="ORF">LPW39_00490</name>
</gene>
<proteinExistence type="predicted"/>
<feature type="domain" description="Histidine kinase" evidence="12">
    <location>
        <begin position="261"/>
        <end position="467"/>
    </location>
</feature>
<keyword evidence="6 11" id="KW-0812">Transmembrane</keyword>
<dbReference type="Proteomes" id="UP001199260">
    <property type="component" value="Unassembled WGS sequence"/>
</dbReference>
<protein>
    <recommendedName>
        <fullName evidence="3">histidine kinase</fullName>
        <ecNumber evidence="3">2.7.13.3</ecNumber>
    </recommendedName>
</protein>
<accession>A0AAW4XRJ7</accession>
<dbReference type="PANTHER" id="PTHR45436">
    <property type="entry name" value="SENSOR HISTIDINE KINASE YKOH"/>
    <property type="match status" value="1"/>
</dbReference>
<dbReference type="PROSITE" id="PS50885">
    <property type="entry name" value="HAMP"/>
    <property type="match status" value="1"/>
</dbReference>
<dbReference type="EMBL" id="JAJNCT010000003">
    <property type="protein sequence ID" value="MCD2163609.1"/>
    <property type="molecule type" value="Genomic_DNA"/>
</dbReference>
<dbReference type="GO" id="GO:0005886">
    <property type="term" value="C:plasma membrane"/>
    <property type="evidence" value="ECO:0007669"/>
    <property type="project" value="TreeGrafter"/>
</dbReference>
<reference evidence="14 15" key="1">
    <citation type="submission" date="2021-11" db="EMBL/GenBank/DDBJ databases">
        <title>Genome sequence.</title>
        <authorList>
            <person name="Sun Q."/>
        </authorList>
    </citation>
    <scope>NUCLEOTIDE SEQUENCE [LARGE SCALE GENOMIC DNA]</scope>
    <source>
        <strain evidence="14 15">KCTC 12005</strain>
    </source>
</reference>
<dbReference type="Gene3D" id="1.10.287.130">
    <property type="match status" value="1"/>
</dbReference>
<keyword evidence="4" id="KW-0597">Phosphoprotein</keyword>
<dbReference type="InterPro" id="IPR036097">
    <property type="entry name" value="HisK_dim/P_sf"/>
</dbReference>
<comment type="caution">
    <text evidence="14">The sequence shown here is derived from an EMBL/GenBank/DDBJ whole genome shotgun (WGS) entry which is preliminary data.</text>
</comment>
<evidence type="ECO:0000313" key="15">
    <source>
        <dbReference type="Proteomes" id="UP001199260"/>
    </source>
</evidence>
<name>A0AAW4XRJ7_9BURK</name>
<evidence type="ECO:0000256" key="6">
    <source>
        <dbReference type="ARBA" id="ARBA00022692"/>
    </source>
</evidence>
<evidence type="ECO:0000256" key="3">
    <source>
        <dbReference type="ARBA" id="ARBA00012438"/>
    </source>
</evidence>
<dbReference type="SUPFAM" id="SSF55874">
    <property type="entry name" value="ATPase domain of HSP90 chaperone/DNA topoisomerase II/histidine kinase"/>
    <property type="match status" value="1"/>
</dbReference>
<keyword evidence="10 11" id="KW-0472">Membrane</keyword>
<comment type="subcellular location">
    <subcellularLocation>
        <location evidence="2">Membrane</location>
    </subcellularLocation>
</comment>
<keyword evidence="5" id="KW-0808">Transferase</keyword>
<evidence type="ECO:0000256" key="7">
    <source>
        <dbReference type="ARBA" id="ARBA00022777"/>
    </source>
</evidence>
<comment type="catalytic activity">
    <reaction evidence="1">
        <text>ATP + protein L-histidine = ADP + protein N-phospho-L-histidine.</text>
        <dbReference type="EC" id="2.7.13.3"/>
    </reaction>
</comment>
<dbReference type="InterPro" id="IPR003660">
    <property type="entry name" value="HAMP_dom"/>
</dbReference>
<dbReference type="SUPFAM" id="SSF47384">
    <property type="entry name" value="Homodimeric domain of signal transducing histidine kinase"/>
    <property type="match status" value="1"/>
</dbReference>
<evidence type="ECO:0000256" key="4">
    <source>
        <dbReference type="ARBA" id="ARBA00022553"/>
    </source>
</evidence>
<evidence type="ECO:0000259" key="12">
    <source>
        <dbReference type="PROSITE" id="PS50109"/>
    </source>
</evidence>
<dbReference type="InterPro" id="IPR005467">
    <property type="entry name" value="His_kinase_dom"/>
</dbReference>
<dbReference type="PROSITE" id="PS50109">
    <property type="entry name" value="HIS_KIN"/>
    <property type="match status" value="1"/>
</dbReference>
<dbReference type="InterPro" id="IPR003594">
    <property type="entry name" value="HATPase_dom"/>
</dbReference>
<evidence type="ECO:0000313" key="14">
    <source>
        <dbReference type="EMBL" id="MCD2163609.1"/>
    </source>
</evidence>
<organism evidence="14 15">
    <name type="scientific">Comamonas koreensis</name>
    <dbReference type="NCBI Taxonomy" id="160825"/>
    <lineage>
        <taxon>Bacteria</taxon>
        <taxon>Pseudomonadati</taxon>
        <taxon>Pseudomonadota</taxon>
        <taxon>Betaproteobacteria</taxon>
        <taxon>Burkholderiales</taxon>
        <taxon>Comamonadaceae</taxon>
        <taxon>Comamonas</taxon>
    </lineage>
</organism>
<dbReference type="PANTHER" id="PTHR45436:SF1">
    <property type="entry name" value="SENSOR PROTEIN QSEC"/>
    <property type="match status" value="1"/>
</dbReference>
<dbReference type="EC" id="2.7.13.3" evidence="3"/>
<dbReference type="AlphaFoldDB" id="A0AAW4XRJ7"/>
<keyword evidence="7 14" id="KW-0418">Kinase</keyword>
<dbReference type="Pfam" id="PF02518">
    <property type="entry name" value="HATPase_c"/>
    <property type="match status" value="1"/>
</dbReference>
<dbReference type="InterPro" id="IPR050428">
    <property type="entry name" value="TCS_sensor_his_kinase"/>
</dbReference>